<dbReference type="Pfam" id="PF13426">
    <property type="entry name" value="PAS_9"/>
    <property type="match status" value="1"/>
</dbReference>
<dbReference type="InterPro" id="IPR000014">
    <property type="entry name" value="PAS"/>
</dbReference>
<dbReference type="CDD" id="cd00130">
    <property type="entry name" value="PAS"/>
    <property type="match status" value="2"/>
</dbReference>
<keyword evidence="6" id="KW-0812">Transmembrane</keyword>
<feature type="transmembrane region" description="Helical" evidence="6">
    <location>
        <begin position="6"/>
        <end position="27"/>
    </location>
</feature>
<dbReference type="Gene3D" id="1.10.287.130">
    <property type="match status" value="1"/>
</dbReference>
<dbReference type="PANTHER" id="PTHR43304:SF1">
    <property type="entry name" value="PAC DOMAIN-CONTAINING PROTEIN"/>
    <property type="match status" value="1"/>
</dbReference>
<comment type="catalytic activity">
    <reaction evidence="1">
        <text>ATP + protein L-histidine = ADP + protein N-phospho-L-histidine.</text>
        <dbReference type="EC" id="2.7.13.3"/>
    </reaction>
</comment>
<name>A0A1U9NP53_9BACT</name>
<dbReference type="PROSITE" id="PS50109">
    <property type="entry name" value="HIS_KIN"/>
    <property type="match status" value="1"/>
</dbReference>
<dbReference type="InterPro" id="IPR052162">
    <property type="entry name" value="Sensor_kinase/Photoreceptor"/>
</dbReference>
<dbReference type="InterPro" id="IPR036890">
    <property type="entry name" value="HATPase_C_sf"/>
</dbReference>
<evidence type="ECO:0000313" key="10">
    <source>
        <dbReference type="EMBL" id="AQT69693.1"/>
    </source>
</evidence>
<dbReference type="InterPro" id="IPR003661">
    <property type="entry name" value="HisK_dim/P_dom"/>
</dbReference>
<dbReference type="SMART" id="SM00387">
    <property type="entry name" value="HATPase_c"/>
    <property type="match status" value="1"/>
</dbReference>
<dbReference type="Gene3D" id="3.30.565.10">
    <property type="entry name" value="Histidine kinase-like ATPase, C-terminal domain"/>
    <property type="match status" value="1"/>
</dbReference>
<dbReference type="Gene3D" id="3.30.450.20">
    <property type="entry name" value="PAS domain"/>
    <property type="match status" value="2"/>
</dbReference>
<keyword evidence="6" id="KW-0472">Membrane</keyword>
<dbReference type="InterPro" id="IPR036097">
    <property type="entry name" value="HisK_dim/P_sf"/>
</dbReference>
<dbReference type="AlphaFoldDB" id="A0A1U9NP53"/>
<evidence type="ECO:0000256" key="5">
    <source>
        <dbReference type="ARBA" id="ARBA00022777"/>
    </source>
</evidence>
<organism evidence="10 11">
    <name type="scientific">Anaerohalosphaera lusitana</name>
    <dbReference type="NCBI Taxonomy" id="1936003"/>
    <lineage>
        <taxon>Bacteria</taxon>
        <taxon>Pseudomonadati</taxon>
        <taxon>Planctomycetota</taxon>
        <taxon>Phycisphaerae</taxon>
        <taxon>Sedimentisphaerales</taxon>
        <taxon>Anaerohalosphaeraceae</taxon>
        <taxon>Anaerohalosphaera</taxon>
    </lineage>
</organism>
<accession>A0A1U9NP53</accession>
<dbReference type="OrthoDB" id="231918at2"/>
<evidence type="ECO:0000256" key="3">
    <source>
        <dbReference type="ARBA" id="ARBA00022553"/>
    </source>
</evidence>
<evidence type="ECO:0000256" key="1">
    <source>
        <dbReference type="ARBA" id="ARBA00000085"/>
    </source>
</evidence>
<dbReference type="SMART" id="SM00091">
    <property type="entry name" value="PAS"/>
    <property type="match status" value="2"/>
</dbReference>
<feature type="transmembrane region" description="Helical" evidence="6">
    <location>
        <begin position="99"/>
        <end position="121"/>
    </location>
</feature>
<keyword evidence="3" id="KW-0597">Phosphoprotein</keyword>
<dbReference type="EC" id="2.7.13.3" evidence="2"/>
<evidence type="ECO:0000259" key="7">
    <source>
        <dbReference type="PROSITE" id="PS50109"/>
    </source>
</evidence>
<dbReference type="RefSeq" id="WP_146663356.1">
    <property type="nucleotide sequence ID" value="NZ_CP019791.1"/>
</dbReference>
<dbReference type="SMART" id="SM00086">
    <property type="entry name" value="PAC"/>
    <property type="match status" value="2"/>
</dbReference>
<evidence type="ECO:0000256" key="2">
    <source>
        <dbReference type="ARBA" id="ARBA00012438"/>
    </source>
</evidence>
<feature type="transmembrane region" description="Helical" evidence="6">
    <location>
        <begin position="68"/>
        <end position="87"/>
    </location>
</feature>
<dbReference type="PROSITE" id="PS50113">
    <property type="entry name" value="PAC"/>
    <property type="match status" value="2"/>
</dbReference>
<dbReference type="FunFam" id="3.30.565.10:FF:000006">
    <property type="entry name" value="Sensor histidine kinase WalK"/>
    <property type="match status" value="1"/>
</dbReference>
<feature type="domain" description="PAC" evidence="9">
    <location>
        <begin position="318"/>
        <end position="370"/>
    </location>
</feature>
<dbReference type="SUPFAM" id="SSF55785">
    <property type="entry name" value="PYP-like sensor domain (PAS domain)"/>
    <property type="match status" value="2"/>
</dbReference>
<dbReference type="InterPro" id="IPR013655">
    <property type="entry name" value="PAS_fold_3"/>
</dbReference>
<feature type="transmembrane region" description="Helical" evidence="6">
    <location>
        <begin position="147"/>
        <end position="169"/>
    </location>
</feature>
<evidence type="ECO:0000313" key="11">
    <source>
        <dbReference type="Proteomes" id="UP000189674"/>
    </source>
</evidence>
<dbReference type="GO" id="GO:0000155">
    <property type="term" value="F:phosphorelay sensor kinase activity"/>
    <property type="evidence" value="ECO:0007669"/>
    <property type="project" value="InterPro"/>
</dbReference>
<dbReference type="InterPro" id="IPR004358">
    <property type="entry name" value="Sig_transdc_His_kin-like_C"/>
</dbReference>
<evidence type="ECO:0000256" key="4">
    <source>
        <dbReference type="ARBA" id="ARBA00022679"/>
    </source>
</evidence>
<feature type="transmembrane region" description="Helical" evidence="6">
    <location>
        <begin position="181"/>
        <end position="200"/>
    </location>
</feature>
<dbReference type="Pfam" id="PF02518">
    <property type="entry name" value="HATPase_c"/>
    <property type="match status" value="1"/>
</dbReference>
<dbReference type="SUPFAM" id="SSF55874">
    <property type="entry name" value="ATPase domain of HSP90 chaperone/DNA topoisomerase II/histidine kinase"/>
    <property type="match status" value="1"/>
</dbReference>
<reference evidence="11" key="1">
    <citation type="submission" date="2017-02" db="EMBL/GenBank/DDBJ databases">
        <title>Comparative genomics and description of representatives of a novel lineage of planctomycetes thriving in anoxic sediments.</title>
        <authorList>
            <person name="Spring S."/>
            <person name="Bunk B."/>
            <person name="Sproer C."/>
        </authorList>
    </citation>
    <scope>NUCLEOTIDE SEQUENCE [LARGE SCALE GENOMIC DNA]</scope>
    <source>
        <strain evidence="11">ST-NAGAB-D1</strain>
    </source>
</reference>
<protein>
    <recommendedName>
        <fullName evidence="2">histidine kinase</fullName>
        <ecNumber evidence="2">2.7.13.3</ecNumber>
    </recommendedName>
</protein>
<dbReference type="InterPro" id="IPR035965">
    <property type="entry name" value="PAS-like_dom_sf"/>
</dbReference>
<keyword evidence="5" id="KW-0418">Kinase</keyword>
<dbReference type="PROSITE" id="PS50112">
    <property type="entry name" value="PAS"/>
    <property type="match status" value="1"/>
</dbReference>
<dbReference type="PANTHER" id="PTHR43304">
    <property type="entry name" value="PHYTOCHROME-LIKE PROTEIN CPH1"/>
    <property type="match status" value="1"/>
</dbReference>
<gene>
    <name evidence="10" type="primary">cph1_8</name>
    <name evidence="10" type="ORF">STSP2_02888</name>
</gene>
<keyword evidence="6" id="KW-1133">Transmembrane helix</keyword>
<feature type="domain" description="PAC" evidence="9">
    <location>
        <begin position="444"/>
        <end position="495"/>
    </location>
</feature>
<sequence length="746" mass="84224">MSLTSLPAIVMASISFTVGVLHLLFYFRQKTRTTDLTFGITAVLVGAYAGLCAGLYSSDSVAEGSLWLHWQLIIHNAISFCFFWFVVDYTKLAGKRTLAFVFVAFGILAVFGAINPGGMVVTNEPLVKTVNLWGDASVTYYETELGAIGNLQVIAMQINYLVLLGLSVAYSKKVGFRKGGFLVAAMGLFLLSTAIDAGVVMGFYEFVYTIEYAFIGVVIFMAYSLSSELRESVKAKEQLQKSQERFDLAVRGSSDGLWDWREVDRDEVWFSPRFYELLGYRDKEFAGSFSWFEETLHPEDRDETIHAHFKHLYERLPYDQEYRLKTKSGDYKWFRARGQAVWNDAGEPVRMAGSIQDITEQKTAQEELVRSEKTLKTVLNSAPVGIGMAMNRRMFNVNKKLLELTGYSRDDLEGCNSSKMYESETEFLKVGNQIYSQAQSGGIGAVESRWKRRDGTLFDVLLIVSPIEDRDISKGVVFMVMDISERKEAERERERLVQALSDKNEQLEGIIHVSSHDLRSPLVNIQGFSAELQKSCEELAKLLEDEEVPEGLREKLVPILTTEIPMSMRFISSSADKMDSLMKSLLKLSRLGRQELNPVKLDMNKLLGDILDGMRYQIQECEAKVEVADLPACEGDRTALDQVFSNLIDNAIKYRDTNRPLEIHIEGKEEGGDCIYAIRDNGVGIPQEHQKRVFEIFHRLQPDGHVSGEGMGLTIVRRIIERHNGDIWVESTRGEGSSFFVELPKA</sequence>
<dbReference type="CDD" id="cd00082">
    <property type="entry name" value="HisKA"/>
    <property type="match status" value="1"/>
</dbReference>
<dbReference type="STRING" id="1936003.STSP2_02888"/>
<dbReference type="EMBL" id="CP019791">
    <property type="protein sequence ID" value="AQT69693.1"/>
    <property type="molecule type" value="Genomic_DNA"/>
</dbReference>
<dbReference type="PRINTS" id="PR00344">
    <property type="entry name" value="BCTRLSENSOR"/>
</dbReference>
<evidence type="ECO:0000259" key="9">
    <source>
        <dbReference type="PROSITE" id="PS50113"/>
    </source>
</evidence>
<dbReference type="Proteomes" id="UP000189674">
    <property type="component" value="Chromosome"/>
</dbReference>
<evidence type="ECO:0000259" key="8">
    <source>
        <dbReference type="PROSITE" id="PS50112"/>
    </source>
</evidence>
<feature type="domain" description="PAS" evidence="8">
    <location>
        <begin position="268"/>
        <end position="316"/>
    </location>
</feature>
<keyword evidence="11" id="KW-1185">Reference proteome</keyword>
<feature type="transmembrane region" description="Helical" evidence="6">
    <location>
        <begin position="36"/>
        <end position="56"/>
    </location>
</feature>
<dbReference type="InterPro" id="IPR003594">
    <property type="entry name" value="HATPase_dom"/>
</dbReference>
<dbReference type="Pfam" id="PF08447">
    <property type="entry name" value="PAS_3"/>
    <property type="match status" value="1"/>
</dbReference>
<dbReference type="KEGG" id="alus:STSP2_02888"/>
<dbReference type="InterPro" id="IPR000700">
    <property type="entry name" value="PAS-assoc_C"/>
</dbReference>
<dbReference type="SUPFAM" id="SSF47384">
    <property type="entry name" value="Homodimeric domain of signal transducing histidine kinase"/>
    <property type="match status" value="1"/>
</dbReference>
<proteinExistence type="predicted"/>
<keyword evidence="4 10" id="KW-0808">Transferase</keyword>
<dbReference type="InterPro" id="IPR001610">
    <property type="entry name" value="PAC"/>
</dbReference>
<dbReference type="InterPro" id="IPR005467">
    <property type="entry name" value="His_kinase_dom"/>
</dbReference>
<dbReference type="NCBIfam" id="TIGR00229">
    <property type="entry name" value="sensory_box"/>
    <property type="match status" value="2"/>
</dbReference>
<evidence type="ECO:0000256" key="6">
    <source>
        <dbReference type="SAM" id="Phobius"/>
    </source>
</evidence>
<feature type="domain" description="Histidine kinase" evidence="7">
    <location>
        <begin position="513"/>
        <end position="746"/>
    </location>
</feature>